<evidence type="ECO:0000259" key="4">
    <source>
        <dbReference type="PROSITE" id="PS50977"/>
    </source>
</evidence>
<evidence type="ECO:0000256" key="1">
    <source>
        <dbReference type="ARBA" id="ARBA00023125"/>
    </source>
</evidence>
<dbReference type="InterPro" id="IPR001647">
    <property type="entry name" value="HTH_TetR"/>
</dbReference>
<dbReference type="PRINTS" id="PR00455">
    <property type="entry name" value="HTHTETR"/>
</dbReference>
<evidence type="ECO:0000256" key="3">
    <source>
        <dbReference type="SAM" id="Coils"/>
    </source>
</evidence>
<keyword evidence="3" id="KW-0175">Coiled coil</keyword>
<dbReference type="EMBL" id="JAPQES010000001">
    <property type="protein sequence ID" value="MCY6369235.1"/>
    <property type="molecule type" value="Genomic_DNA"/>
</dbReference>
<proteinExistence type="predicted"/>
<dbReference type="Proteomes" id="UP001079657">
    <property type="component" value="Unassembled WGS sequence"/>
</dbReference>
<protein>
    <submittedName>
        <fullName evidence="5">TetR/AcrR family transcriptional regulator</fullName>
    </submittedName>
</protein>
<dbReference type="PROSITE" id="PS50977">
    <property type="entry name" value="HTH_TETR_2"/>
    <property type="match status" value="1"/>
</dbReference>
<dbReference type="Pfam" id="PF00440">
    <property type="entry name" value="TetR_N"/>
    <property type="match status" value="1"/>
</dbReference>
<dbReference type="Gene3D" id="1.10.357.10">
    <property type="entry name" value="Tetracycline Repressor, domain 2"/>
    <property type="match status" value="1"/>
</dbReference>
<keyword evidence="6" id="KW-1185">Reference proteome</keyword>
<reference evidence="5" key="1">
    <citation type="submission" date="2022-12" db="EMBL/GenBank/DDBJ databases">
        <authorList>
            <person name="Wang J."/>
        </authorList>
    </citation>
    <scope>NUCLEOTIDE SEQUENCE</scope>
    <source>
        <strain evidence="5">HY-42-06</strain>
    </source>
</reference>
<dbReference type="PANTHER" id="PTHR43479">
    <property type="entry name" value="ACREF/ENVCD OPERON REPRESSOR-RELATED"/>
    <property type="match status" value="1"/>
</dbReference>
<dbReference type="PANTHER" id="PTHR43479:SF11">
    <property type="entry name" value="ACREF_ENVCD OPERON REPRESSOR-RELATED"/>
    <property type="match status" value="1"/>
</dbReference>
<dbReference type="InterPro" id="IPR050624">
    <property type="entry name" value="HTH-type_Tx_Regulator"/>
</dbReference>
<organism evidence="5 6">
    <name type="scientific">Clostridium ganghwense</name>
    <dbReference type="NCBI Taxonomy" id="312089"/>
    <lineage>
        <taxon>Bacteria</taxon>
        <taxon>Bacillati</taxon>
        <taxon>Bacillota</taxon>
        <taxon>Clostridia</taxon>
        <taxon>Eubacteriales</taxon>
        <taxon>Clostridiaceae</taxon>
        <taxon>Clostridium</taxon>
    </lineage>
</organism>
<evidence type="ECO:0000256" key="2">
    <source>
        <dbReference type="PROSITE-ProRule" id="PRU00335"/>
    </source>
</evidence>
<dbReference type="InterPro" id="IPR009057">
    <property type="entry name" value="Homeodomain-like_sf"/>
</dbReference>
<name>A0ABT4CJK0_9CLOT</name>
<comment type="caution">
    <text evidence="5">The sequence shown here is derived from an EMBL/GenBank/DDBJ whole genome shotgun (WGS) entry which is preliminary data.</text>
</comment>
<feature type="DNA-binding region" description="H-T-H motif" evidence="2">
    <location>
        <begin position="29"/>
        <end position="48"/>
    </location>
</feature>
<dbReference type="RefSeq" id="WP_268047553.1">
    <property type="nucleotide sequence ID" value="NZ_JAPQES010000001.1"/>
</dbReference>
<sequence length="191" mass="22584">MPKIIKNIEQNIFNAAFDLFGEHGYREVDMKMIAKKVGIAVGTLYNYYPNKKQLFIDVFKKSWESTFYRINNIMEEEVNAKEKIRNFIYVLYEEISGRKGLGKELIKDNVFGENAIEMFSNVKKNLLIEIEQLLKKIREEEGLRIENEMENRLGETIFILIIEMITEHPKEKEKNIKFITQVIECTYGNNK</sequence>
<feature type="domain" description="HTH tetR-type" evidence="4">
    <location>
        <begin position="6"/>
        <end position="66"/>
    </location>
</feature>
<dbReference type="SUPFAM" id="SSF46689">
    <property type="entry name" value="Homeodomain-like"/>
    <property type="match status" value="1"/>
</dbReference>
<accession>A0ABT4CJK0</accession>
<feature type="coiled-coil region" evidence="3">
    <location>
        <begin position="116"/>
        <end position="143"/>
    </location>
</feature>
<evidence type="ECO:0000313" key="6">
    <source>
        <dbReference type="Proteomes" id="UP001079657"/>
    </source>
</evidence>
<evidence type="ECO:0000313" key="5">
    <source>
        <dbReference type="EMBL" id="MCY6369235.1"/>
    </source>
</evidence>
<keyword evidence="1 2" id="KW-0238">DNA-binding</keyword>
<gene>
    <name evidence="5" type="ORF">OXH55_01075</name>
</gene>